<organism evidence="1">
    <name type="scientific">Anopheles darlingi</name>
    <name type="common">Mosquito</name>
    <dbReference type="NCBI Taxonomy" id="43151"/>
    <lineage>
        <taxon>Eukaryota</taxon>
        <taxon>Metazoa</taxon>
        <taxon>Ecdysozoa</taxon>
        <taxon>Arthropoda</taxon>
        <taxon>Hexapoda</taxon>
        <taxon>Insecta</taxon>
        <taxon>Pterygota</taxon>
        <taxon>Neoptera</taxon>
        <taxon>Endopterygota</taxon>
        <taxon>Diptera</taxon>
        <taxon>Nematocera</taxon>
        <taxon>Culicoidea</taxon>
        <taxon>Culicidae</taxon>
        <taxon>Anophelinae</taxon>
        <taxon>Anopheles</taxon>
    </lineage>
</organism>
<protein>
    <submittedName>
        <fullName evidence="1">Putative secreted protein</fullName>
    </submittedName>
</protein>
<sequence>MILLRIFIRGCRATEPAALGPPTTTTACRCSEKCNPLSPSQLLAHTPPPLTWRPGMCRRKAATERDAQVLVGRRRNRKTTANYLLGRCCWRLWLCNAHYDYERLAKRCLETHAHTTRLNVE</sequence>
<dbReference type="AlphaFoldDB" id="A0A2M4DM19"/>
<dbReference type="EMBL" id="GGFL01014426">
    <property type="protein sequence ID" value="MBW78604.1"/>
    <property type="molecule type" value="Transcribed_RNA"/>
</dbReference>
<accession>A0A2M4DM19</accession>
<name>A0A2M4DM19_ANODA</name>
<proteinExistence type="predicted"/>
<dbReference type="PROSITE" id="PS51257">
    <property type="entry name" value="PROKAR_LIPOPROTEIN"/>
    <property type="match status" value="1"/>
</dbReference>
<evidence type="ECO:0000313" key="1">
    <source>
        <dbReference type="EMBL" id="MBW78604.1"/>
    </source>
</evidence>
<reference evidence="1" key="1">
    <citation type="submission" date="2018-01" db="EMBL/GenBank/DDBJ databases">
        <title>An insight into the sialome of Amazonian anophelines.</title>
        <authorList>
            <person name="Ribeiro J.M."/>
            <person name="Scarpassa V."/>
            <person name="Calvo E."/>
        </authorList>
    </citation>
    <scope>NUCLEOTIDE SEQUENCE</scope>
</reference>